<dbReference type="Proteomes" id="UP000799423">
    <property type="component" value="Unassembled WGS sequence"/>
</dbReference>
<dbReference type="AlphaFoldDB" id="A0A6A7B7P7"/>
<name>A0A6A7B7P7_9PLEO</name>
<sequence length="110" mass="12345">MHRTWAIPLGTFPTASLSPVFRQLMLDLCKLCLISASLSLDFSQSLMRPDKIASYKWTSASYCSTFANTRWSFSEPLARLLPASYYEITGNCGTSPGLTRHNGLYLVWQS</sequence>
<accession>A0A6A7B7P7</accession>
<dbReference type="EMBL" id="MU006302">
    <property type="protein sequence ID" value="KAF2851343.1"/>
    <property type="molecule type" value="Genomic_DNA"/>
</dbReference>
<keyword evidence="2" id="KW-1185">Reference proteome</keyword>
<evidence type="ECO:0000313" key="1">
    <source>
        <dbReference type="EMBL" id="KAF2851343.1"/>
    </source>
</evidence>
<evidence type="ECO:0000313" key="2">
    <source>
        <dbReference type="Proteomes" id="UP000799423"/>
    </source>
</evidence>
<organism evidence="1 2">
    <name type="scientific">Plenodomus tracheiphilus IPT5</name>
    <dbReference type="NCBI Taxonomy" id="1408161"/>
    <lineage>
        <taxon>Eukaryota</taxon>
        <taxon>Fungi</taxon>
        <taxon>Dikarya</taxon>
        <taxon>Ascomycota</taxon>
        <taxon>Pezizomycotina</taxon>
        <taxon>Dothideomycetes</taxon>
        <taxon>Pleosporomycetidae</taxon>
        <taxon>Pleosporales</taxon>
        <taxon>Pleosporineae</taxon>
        <taxon>Leptosphaeriaceae</taxon>
        <taxon>Plenodomus</taxon>
    </lineage>
</organism>
<proteinExistence type="predicted"/>
<gene>
    <name evidence="1" type="ORF">T440DRAFT_61243</name>
</gene>
<reference evidence="1" key="1">
    <citation type="submission" date="2020-01" db="EMBL/GenBank/DDBJ databases">
        <authorList>
            <consortium name="DOE Joint Genome Institute"/>
            <person name="Haridas S."/>
            <person name="Albert R."/>
            <person name="Binder M."/>
            <person name="Bloem J."/>
            <person name="Labutti K."/>
            <person name="Salamov A."/>
            <person name="Andreopoulos B."/>
            <person name="Baker S.E."/>
            <person name="Barry K."/>
            <person name="Bills G."/>
            <person name="Bluhm B.H."/>
            <person name="Cannon C."/>
            <person name="Castanera R."/>
            <person name="Culley D.E."/>
            <person name="Daum C."/>
            <person name="Ezra D."/>
            <person name="Gonzalez J.B."/>
            <person name="Henrissat B."/>
            <person name="Kuo A."/>
            <person name="Liang C."/>
            <person name="Lipzen A."/>
            <person name="Lutzoni F."/>
            <person name="Magnuson J."/>
            <person name="Mondo S."/>
            <person name="Nolan M."/>
            <person name="Ohm R."/>
            <person name="Pangilinan J."/>
            <person name="Park H.-J."/>
            <person name="Ramirez L."/>
            <person name="Alfaro M."/>
            <person name="Sun H."/>
            <person name="Tritt A."/>
            <person name="Yoshinaga Y."/>
            <person name="Zwiers L.-H."/>
            <person name="Turgeon B.G."/>
            <person name="Goodwin S.B."/>
            <person name="Spatafora J.W."/>
            <person name="Crous P.W."/>
            <person name="Grigoriev I.V."/>
        </authorList>
    </citation>
    <scope>NUCLEOTIDE SEQUENCE</scope>
    <source>
        <strain evidence="1">IPT5</strain>
    </source>
</reference>
<protein>
    <submittedName>
        <fullName evidence="1">Uncharacterized protein</fullName>
    </submittedName>
</protein>